<dbReference type="EMBL" id="KZ293651">
    <property type="protein sequence ID" value="PBK95869.1"/>
    <property type="molecule type" value="Genomic_DNA"/>
</dbReference>
<proteinExistence type="predicted"/>
<gene>
    <name evidence="2" type="ORF">ARMGADRAFT_751148</name>
</gene>
<evidence type="ECO:0000313" key="3">
    <source>
        <dbReference type="Proteomes" id="UP000217790"/>
    </source>
</evidence>
<name>A0A2H3DKW8_ARMGA</name>
<feature type="chain" id="PRO_5013910720" description="Secreted protein" evidence="1">
    <location>
        <begin position="19"/>
        <end position="71"/>
    </location>
</feature>
<reference evidence="3" key="1">
    <citation type="journal article" date="2017" name="Nat. Ecol. Evol.">
        <title>Genome expansion and lineage-specific genetic innovations in the forest pathogenic fungi Armillaria.</title>
        <authorList>
            <person name="Sipos G."/>
            <person name="Prasanna A.N."/>
            <person name="Walter M.C."/>
            <person name="O'Connor E."/>
            <person name="Balint B."/>
            <person name="Krizsan K."/>
            <person name="Kiss B."/>
            <person name="Hess J."/>
            <person name="Varga T."/>
            <person name="Slot J."/>
            <person name="Riley R."/>
            <person name="Boka B."/>
            <person name="Rigling D."/>
            <person name="Barry K."/>
            <person name="Lee J."/>
            <person name="Mihaltcheva S."/>
            <person name="LaButti K."/>
            <person name="Lipzen A."/>
            <person name="Waldron R."/>
            <person name="Moloney N.M."/>
            <person name="Sperisen C."/>
            <person name="Kredics L."/>
            <person name="Vagvoelgyi C."/>
            <person name="Patrignani A."/>
            <person name="Fitzpatrick D."/>
            <person name="Nagy I."/>
            <person name="Doyle S."/>
            <person name="Anderson J.B."/>
            <person name="Grigoriev I.V."/>
            <person name="Gueldener U."/>
            <person name="Muensterkoetter M."/>
            <person name="Nagy L.G."/>
        </authorList>
    </citation>
    <scope>NUCLEOTIDE SEQUENCE [LARGE SCALE GENOMIC DNA]</scope>
    <source>
        <strain evidence="3">Ar21-2</strain>
    </source>
</reference>
<accession>A0A2H3DKW8</accession>
<keyword evidence="1" id="KW-0732">Signal</keyword>
<dbReference type="AlphaFoldDB" id="A0A2H3DKW8"/>
<evidence type="ECO:0000256" key="1">
    <source>
        <dbReference type="SAM" id="SignalP"/>
    </source>
</evidence>
<dbReference type="Proteomes" id="UP000217790">
    <property type="component" value="Unassembled WGS sequence"/>
</dbReference>
<sequence>MFLLVHTLLIFRPFSCSASSDNHNAVLICKCVISHSLHPVKNPMSCKTTRDVVSLRTFDQQSRQERMLWLL</sequence>
<protein>
    <recommendedName>
        <fullName evidence="4">Secreted protein</fullName>
    </recommendedName>
</protein>
<keyword evidence="3" id="KW-1185">Reference proteome</keyword>
<organism evidence="2 3">
    <name type="scientific">Armillaria gallica</name>
    <name type="common">Bulbous honey fungus</name>
    <name type="synonym">Armillaria bulbosa</name>
    <dbReference type="NCBI Taxonomy" id="47427"/>
    <lineage>
        <taxon>Eukaryota</taxon>
        <taxon>Fungi</taxon>
        <taxon>Dikarya</taxon>
        <taxon>Basidiomycota</taxon>
        <taxon>Agaricomycotina</taxon>
        <taxon>Agaricomycetes</taxon>
        <taxon>Agaricomycetidae</taxon>
        <taxon>Agaricales</taxon>
        <taxon>Marasmiineae</taxon>
        <taxon>Physalacriaceae</taxon>
        <taxon>Armillaria</taxon>
    </lineage>
</organism>
<feature type="signal peptide" evidence="1">
    <location>
        <begin position="1"/>
        <end position="18"/>
    </location>
</feature>
<evidence type="ECO:0000313" key="2">
    <source>
        <dbReference type="EMBL" id="PBK95869.1"/>
    </source>
</evidence>
<dbReference type="InParanoid" id="A0A2H3DKW8"/>
<evidence type="ECO:0008006" key="4">
    <source>
        <dbReference type="Google" id="ProtNLM"/>
    </source>
</evidence>